<dbReference type="OrthoDB" id="976750at2"/>
<gene>
    <name evidence="8" type="ORF">DB891_10885</name>
</gene>
<dbReference type="InterPro" id="IPR051906">
    <property type="entry name" value="TolC-like"/>
</dbReference>
<evidence type="ECO:0000256" key="2">
    <source>
        <dbReference type="ARBA" id="ARBA00007613"/>
    </source>
</evidence>
<organism evidence="8 9">
    <name type="scientific">Flavobacterium laiguense</name>
    <dbReference type="NCBI Taxonomy" id="2169409"/>
    <lineage>
        <taxon>Bacteria</taxon>
        <taxon>Pseudomonadati</taxon>
        <taxon>Bacteroidota</taxon>
        <taxon>Flavobacteriia</taxon>
        <taxon>Flavobacteriales</taxon>
        <taxon>Flavobacteriaceae</taxon>
        <taxon>Flavobacterium</taxon>
    </lineage>
</organism>
<dbReference type="PANTHER" id="PTHR30026">
    <property type="entry name" value="OUTER MEMBRANE PROTEIN TOLC"/>
    <property type="match status" value="1"/>
</dbReference>
<keyword evidence="9" id="KW-1185">Reference proteome</keyword>
<reference evidence="8 9" key="1">
    <citation type="submission" date="2018-04" db="EMBL/GenBank/DDBJ databases">
        <title>Flavobacterium sp. nov., isolated from glacier ice.</title>
        <authorList>
            <person name="Liu Q."/>
            <person name="Xin Y.-H."/>
        </authorList>
    </citation>
    <scope>NUCLEOTIDE SEQUENCE [LARGE SCALE GENOMIC DNA]</scope>
    <source>
        <strain evidence="8 9">LB2P30</strain>
    </source>
</reference>
<comment type="subcellular location">
    <subcellularLocation>
        <location evidence="1">Cell outer membrane</location>
    </subcellularLocation>
</comment>
<sequence>MRTSKYTIGIFFLFPIFALAQQKMTLENCYSLVHQNYPTAKQITLLQQKSDYEVNALQTGKLPKIDLNAQGTYQNQVTEIPNPFVTPLNKDQYKATLDINQLLYNGGLIDANTKLKEAQTKTQQQQVEVNLYQLKSKINQLFFSILLLQERKDLLIAKQKQLESKIKEVKAGIQFGAILPASEKVLEAENLKIKQQLSEIQYDRKRLFENLSSITYTTIPETTELDKPIITTPTNTTINRPEIHYFELQEQQIDASKSILTKNNLPKINAFGIAGYGNPGLNMIENSFEPIFMVGLKANWNVFDWNKSKSEKEALIVSADIIATEKETFLLNNNIQLQEINAEIQKSEANIATDTDIITLREYVEKSASSQLKNGVITASEYLTEFTNLYEAKNSQKIHEIQLELAKANYQVVIGSPPPPRP</sequence>
<name>A0A2U1JU93_9FLAO</name>
<keyword evidence="3" id="KW-0813">Transport</keyword>
<dbReference type="RefSeq" id="WP_116763433.1">
    <property type="nucleotide sequence ID" value="NZ_QCZH01000011.1"/>
</dbReference>
<dbReference type="GO" id="GO:0015562">
    <property type="term" value="F:efflux transmembrane transporter activity"/>
    <property type="evidence" value="ECO:0007669"/>
    <property type="project" value="InterPro"/>
</dbReference>
<dbReference type="GO" id="GO:1990281">
    <property type="term" value="C:efflux pump complex"/>
    <property type="evidence" value="ECO:0007669"/>
    <property type="project" value="TreeGrafter"/>
</dbReference>
<proteinExistence type="inferred from homology"/>
<keyword evidence="4" id="KW-1134">Transmembrane beta strand</keyword>
<protein>
    <submittedName>
        <fullName evidence="8">TolC family protein</fullName>
    </submittedName>
</protein>
<evidence type="ECO:0000256" key="1">
    <source>
        <dbReference type="ARBA" id="ARBA00004442"/>
    </source>
</evidence>
<comment type="caution">
    <text evidence="8">The sequence shown here is derived from an EMBL/GenBank/DDBJ whole genome shotgun (WGS) entry which is preliminary data.</text>
</comment>
<comment type="similarity">
    <text evidence="2">Belongs to the outer membrane factor (OMF) (TC 1.B.17) family.</text>
</comment>
<keyword evidence="5" id="KW-0812">Transmembrane</keyword>
<evidence type="ECO:0000313" key="9">
    <source>
        <dbReference type="Proteomes" id="UP000245618"/>
    </source>
</evidence>
<dbReference type="AlphaFoldDB" id="A0A2U1JU93"/>
<evidence type="ECO:0000256" key="3">
    <source>
        <dbReference type="ARBA" id="ARBA00022448"/>
    </source>
</evidence>
<dbReference type="GO" id="GO:0009279">
    <property type="term" value="C:cell outer membrane"/>
    <property type="evidence" value="ECO:0007669"/>
    <property type="project" value="UniProtKB-SubCell"/>
</dbReference>
<dbReference type="EMBL" id="QCZH01000011">
    <property type="protein sequence ID" value="PWA08722.1"/>
    <property type="molecule type" value="Genomic_DNA"/>
</dbReference>
<keyword evidence="7" id="KW-0998">Cell outer membrane</keyword>
<accession>A0A2U1JU93</accession>
<dbReference type="Gene3D" id="1.20.1600.10">
    <property type="entry name" value="Outer membrane efflux proteins (OEP)"/>
    <property type="match status" value="1"/>
</dbReference>
<dbReference type="GO" id="GO:0015288">
    <property type="term" value="F:porin activity"/>
    <property type="evidence" value="ECO:0007669"/>
    <property type="project" value="TreeGrafter"/>
</dbReference>
<evidence type="ECO:0000256" key="7">
    <source>
        <dbReference type="ARBA" id="ARBA00023237"/>
    </source>
</evidence>
<dbReference type="InterPro" id="IPR003423">
    <property type="entry name" value="OMP_efflux"/>
</dbReference>
<evidence type="ECO:0000313" key="8">
    <source>
        <dbReference type="EMBL" id="PWA08722.1"/>
    </source>
</evidence>
<dbReference type="Pfam" id="PF02321">
    <property type="entry name" value="OEP"/>
    <property type="match status" value="1"/>
</dbReference>
<dbReference type="Proteomes" id="UP000245618">
    <property type="component" value="Unassembled WGS sequence"/>
</dbReference>
<evidence type="ECO:0000256" key="4">
    <source>
        <dbReference type="ARBA" id="ARBA00022452"/>
    </source>
</evidence>
<dbReference type="PANTHER" id="PTHR30026:SF20">
    <property type="entry name" value="OUTER MEMBRANE PROTEIN TOLC"/>
    <property type="match status" value="1"/>
</dbReference>
<dbReference type="SUPFAM" id="SSF56954">
    <property type="entry name" value="Outer membrane efflux proteins (OEP)"/>
    <property type="match status" value="1"/>
</dbReference>
<keyword evidence="6" id="KW-0472">Membrane</keyword>
<evidence type="ECO:0000256" key="5">
    <source>
        <dbReference type="ARBA" id="ARBA00022692"/>
    </source>
</evidence>
<evidence type="ECO:0000256" key="6">
    <source>
        <dbReference type="ARBA" id="ARBA00023136"/>
    </source>
</evidence>